<evidence type="ECO:0000313" key="3">
    <source>
        <dbReference type="Proteomes" id="UP000324832"/>
    </source>
</evidence>
<accession>A0A5E4PUU4</accession>
<dbReference type="Gene3D" id="3.30.830.10">
    <property type="entry name" value="Metalloenzyme, LuxS/M16 peptidase-like"/>
    <property type="match status" value="2"/>
</dbReference>
<dbReference type="GO" id="GO:0046872">
    <property type="term" value="F:metal ion binding"/>
    <property type="evidence" value="ECO:0007669"/>
    <property type="project" value="UniProtKB-KW"/>
</dbReference>
<evidence type="ECO:0000256" key="1">
    <source>
        <dbReference type="ARBA" id="ARBA00022723"/>
    </source>
</evidence>
<dbReference type="InterPro" id="IPR011249">
    <property type="entry name" value="Metalloenz_LuxS/M16"/>
</dbReference>
<name>A0A5E4PUU4_9NEOP</name>
<reference evidence="2 3" key="1">
    <citation type="submission" date="2017-07" db="EMBL/GenBank/DDBJ databases">
        <authorList>
            <person name="Talla V."/>
            <person name="Backstrom N."/>
        </authorList>
    </citation>
    <scope>NUCLEOTIDE SEQUENCE [LARGE SCALE GENOMIC DNA]</scope>
</reference>
<sequence>MMSCSKNSRDVRMNVLIEPYISVRDKVSLIQNITLEELQDFTDRFLDKLYLQILMQGNIAWTDAIKISENVLKNIKWEGLPEAELPVANRNWREITSCEYKFQRLLIEAEAIDKVKMSDIRKWVADHFAVGNKSRFRKLSIQVVGHLPNSADNATQGESGVHDHSLQLLHAGQPSTNIEENQEEFITSIDDFKKSLPLVNTPRVELAQC</sequence>
<dbReference type="AlphaFoldDB" id="A0A5E4PUU4"/>
<dbReference type="SUPFAM" id="SSF63411">
    <property type="entry name" value="LuxS/MPP-like metallohydrolase"/>
    <property type="match status" value="2"/>
</dbReference>
<dbReference type="EMBL" id="FZQP02000393">
    <property type="protein sequence ID" value="VVC88791.1"/>
    <property type="molecule type" value="Genomic_DNA"/>
</dbReference>
<dbReference type="PANTHER" id="PTHR43690">
    <property type="entry name" value="NARDILYSIN"/>
    <property type="match status" value="1"/>
</dbReference>
<dbReference type="PANTHER" id="PTHR43690:SF18">
    <property type="entry name" value="INSULIN-DEGRADING ENZYME-RELATED"/>
    <property type="match status" value="1"/>
</dbReference>
<dbReference type="Proteomes" id="UP000324832">
    <property type="component" value="Unassembled WGS sequence"/>
</dbReference>
<protein>
    <submittedName>
        <fullName evidence="2">Uncharacterized protein</fullName>
    </submittedName>
</protein>
<dbReference type="InterPro" id="IPR050626">
    <property type="entry name" value="Peptidase_M16"/>
</dbReference>
<gene>
    <name evidence="2" type="ORF">LSINAPIS_LOCUS2069</name>
</gene>
<keyword evidence="1" id="KW-0479">Metal-binding</keyword>
<evidence type="ECO:0000313" key="2">
    <source>
        <dbReference type="EMBL" id="VVC88791.1"/>
    </source>
</evidence>
<proteinExistence type="predicted"/>
<keyword evidence="3" id="KW-1185">Reference proteome</keyword>
<organism evidence="2 3">
    <name type="scientific">Leptidea sinapis</name>
    <dbReference type="NCBI Taxonomy" id="189913"/>
    <lineage>
        <taxon>Eukaryota</taxon>
        <taxon>Metazoa</taxon>
        <taxon>Ecdysozoa</taxon>
        <taxon>Arthropoda</taxon>
        <taxon>Hexapoda</taxon>
        <taxon>Insecta</taxon>
        <taxon>Pterygota</taxon>
        <taxon>Neoptera</taxon>
        <taxon>Endopterygota</taxon>
        <taxon>Lepidoptera</taxon>
        <taxon>Glossata</taxon>
        <taxon>Ditrysia</taxon>
        <taxon>Papilionoidea</taxon>
        <taxon>Pieridae</taxon>
        <taxon>Dismorphiinae</taxon>
        <taxon>Leptidea</taxon>
    </lineage>
</organism>